<protein>
    <submittedName>
        <fullName evidence="2">Uma2 family endonuclease</fullName>
    </submittedName>
</protein>
<dbReference type="InterPro" id="IPR012296">
    <property type="entry name" value="Nuclease_put_TT1808"/>
</dbReference>
<comment type="caution">
    <text evidence="2">The sequence shown here is derived from an EMBL/GenBank/DDBJ whole genome shotgun (WGS) entry which is preliminary data.</text>
</comment>
<accession>A0A6H9YPG1</accession>
<reference evidence="2 3" key="1">
    <citation type="submission" date="2019-09" db="EMBL/GenBank/DDBJ databases">
        <title>Actinomadura physcomitrii sp. nov., a novel actinomycete isolated from moss [Physcomitrium sphaericum (Ludw) Fuernr].</title>
        <authorList>
            <person name="Zhuang X."/>
            <person name="Liu C."/>
        </authorList>
    </citation>
    <scope>NUCLEOTIDE SEQUENCE [LARGE SCALE GENOMIC DNA]</scope>
    <source>
        <strain evidence="2 3">HMC1</strain>
    </source>
</reference>
<dbReference type="AlphaFoldDB" id="A0A6H9YPG1"/>
<evidence type="ECO:0000313" key="3">
    <source>
        <dbReference type="Proteomes" id="UP000468735"/>
    </source>
</evidence>
<gene>
    <name evidence="2" type="ORF">F8566_12490</name>
</gene>
<keyword evidence="2" id="KW-0378">Hydrolase</keyword>
<dbReference type="GO" id="GO:0004519">
    <property type="term" value="F:endonuclease activity"/>
    <property type="evidence" value="ECO:0007669"/>
    <property type="project" value="UniProtKB-KW"/>
</dbReference>
<name>A0A6H9YPG1_9ACTN</name>
<evidence type="ECO:0000259" key="1">
    <source>
        <dbReference type="Pfam" id="PF05685"/>
    </source>
</evidence>
<dbReference type="SUPFAM" id="SSF52980">
    <property type="entry name" value="Restriction endonuclease-like"/>
    <property type="match status" value="1"/>
</dbReference>
<dbReference type="Proteomes" id="UP000468735">
    <property type="component" value="Unassembled WGS sequence"/>
</dbReference>
<sequence length="114" mass="12193">MVPTEVARASIVDCSPITIPGRDVLMAVEVISPGSGSERTDRVRKVREYAALGIPQYWLVEYSPQPRVQVLTLADGVDVYQAGPVVAAGATFTAEALADKAISVRFDPGTLTEF</sequence>
<dbReference type="EMBL" id="WBMT01000005">
    <property type="protein sequence ID" value="KAB2349583.1"/>
    <property type="molecule type" value="Genomic_DNA"/>
</dbReference>
<keyword evidence="2" id="KW-0540">Nuclease</keyword>
<dbReference type="Gene3D" id="3.90.1570.10">
    <property type="entry name" value="tt1808, chain A"/>
    <property type="match status" value="1"/>
</dbReference>
<dbReference type="Pfam" id="PF05685">
    <property type="entry name" value="Uma2"/>
    <property type="match status" value="1"/>
</dbReference>
<dbReference type="InterPro" id="IPR011335">
    <property type="entry name" value="Restrct_endonuc-II-like"/>
</dbReference>
<dbReference type="InterPro" id="IPR008538">
    <property type="entry name" value="Uma2"/>
</dbReference>
<proteinExistence type="predicted"/>
<keyword evidence="2" id="KW-0255">Endonuclease</keyword>
<organism evidence="2 3">
    <name type="scientific">Actinomadura rudentiformis</name>
    <dbReference type="NCBI Taxonomy" id="359158"/>
    <lineage>
        <taxon>Bacteria</taxon>
        <taxon>Bacillati</taxon>
        <taxon>Actinomycetota</taxon>
        <taxon>Actinomycetes</taxon>
        <taxon>Streptosporangiales</taxon>
        <taxon>Thermomonosporaceae</taxon>
        <taxon>Actinomadura</taxon>
    </lineage>
</organism>
<feature type="domain" description="Putative restriction endonuclease" evidence="1">
    <location>
        <begin position="21"/>
        <end position="97"/>
    </location>
</feature>
<keyword evidence="3" id="KW-1185">Reference proteome</keyword>
<dbReference type="OrthoDB" id="9799703at2"/>
<dbReference type="CDD" id="cd06260">
    <property type="entry name" value="DUF820-like"/>
    <property type="match status" value="1"/>
</dbReference>
<evidence type="ECO:0000313" key="2">
    <source>
        <dbReference type="EMBL" id="KAB2349583.1"/>
    </source>
</evidence>